<gene>
    <name evidence="4" type="ORF">PAC_16845</name>
</gene>
<keyword evidence="5" id="KW-1185">Reference proteome</keyword>
<evidence type="ECO:0000259" key="3">
    <source>
        <dbReference type="Pfam" id="PF25053"/>
    </source>
</evidence>
<dbReference type="PANTHER" id="PTHR10039:SF5">
    <property type="entry name" value="NACHT DOMAIN-CONTAINING PROTEIN"/>
    <property type="match status" value="1"/>
</dbReference>
<sequence length="1058" mass="120541">MDPLIALSLAGTIVQFVDFGSKLISDCCQLYKSSHGTLDVNEQLGLTTADLQSVVSKLRGSSNLVPDEHHQEDAEVHTCQEDSFQQICDEAAQIAEELLNRLDRLKVKEGEYRRWKCLKAAVKSAWSKDEIVRLTRRLSIFKDSLNGRLLLSIRSVVWSCPSDRLIFQLKLTEEIRQNLDAEAVRSSARFDSLDAQTQRILMAILNLGGGMSDEILTSVTKLLCRFQALNQDEHHKTRQMIVDMRKNKWEEEKKTKDARIACSESDNAEANMANAFEGHCCQSRDQVYIADGTVEDIISEIEMLDIDHAEELKIRTSIQRKILEALAYPTMTTRYEDVLEAHPHTFDWIFCDPVAEQLPWSDFRKWLCKGQGVYWISGKAGSGKSTLMKHIYDDPRTRLYLDRWAQSTTPMNSPLCFASFFFWNSGTTVQKTQQGLLRALLFQVLGKHPDLVPVVFPETWAKLYSGTLTLGEQIAPQPLTIGQLTKAFGALVRQQEIPLKLFVLVDGLDEFEGNTQKLCKLFQDLSHANPTRSKFCLSSRPWVEFQECFGSCEMLRLQDLTLDDIKAYVADNLQDSQAFCRLETKNRGLIQKFVREIVEKADGVFLWVEIVVRLLLRGISNRDSISQLWKRLDLLPRELSSLFDALFSRIEPIYLEWASKAFQIMRLSRELSSDPFKKISNKTTALSEHENSDEGVRPLTVIGLFLALEEDLDYDEFKLMSVEDQNLECEDIQIHLTARCAGLLEVATAQTRGKICQESYVRYMHRSARDFIEKDAQWSKVLCYTDPAVFSPSFSMMKSCILSLTMEGYEFPVPLRDMQRNAPQSTASDALIYAHHADGHTATRYQQTKLLETLAPMGDLLGPLRMYRPISCFCFLEHAAEFSLTCYVEDTLSAKDQESRSKAAAALLDHLFQGSEPTSPKMPLVTAKMVNTLIMLGAVPRNLPPQSNEEWAPWSTVISWFPGLHKTPRRFIPRLLETLVAIIKVFLTAGADPTVKVQYCTKDGRLFQTITFDEIIKVHLKPNFPREADELLQAIENAIQRQDIRDEPSRKRRRLCGT</sequence>
<dbReference type="Pfam" id="PF24883">
    <property type="entry name" value="NPHP3_N"/>
    <property type="match status" value="1"/>
</dbReference>
<dbReference type="OrthoDB" id="3561994at2759"/>
<dbReference type="InterPro" id="IPR056693">
    <property type="entry name" value="DUF7791"/>
</dbReference>
<protein>
    <submittedName>
        <fullName evidence="4">Uncharacterized protein</fullName>
    </submittedName>
</protein>
<feature type="domain" description="DUF7791" evidence="3">
    <location>
        <begin position="649"/>
        <end position="805"/>
    </location>
</feature>
<dbReference type="EMBL" id="FJOG01000040">
    <property type="protein sequence ID" value="CZR66945.1"/>
    <property type="molecule type" value="Genomic_DNA"/>
</dbReference>
<evidence type="ECO:0000313" key="4">
    <source>
        <dbReference type="EMBL" id="CZR66945.1"/>
    </source>
</evidence>
<dbReference type="Gene3D" id="3.40.50.300">
    <property type="entry name" value="P-loop containing nucleotide triphosphate hydrolases"/>
    <property type="match status" value="1"/>
</dbReference>
<dbReference type="Pfam" id="PF25053">
    <property type="entry name" value="DUF7791"/>
    <property type="match status" value="1"/>
</dbReference>
<evidence type="ECO:0000259" key="2">
    <source>
        <dbReference type="Pfam" id="PF24883"/>
    </source>
</evidence>
<reference evidence="4 5" key="1">
    <citation type="submission" date="2016-03" db="EMBL/GenBank/DDBJ databases">
        <authorList>
            <person name="Ploux O."/>
        </authorList>
    </citation>
    <scope>NUCLEOTIDE SEQUENCE [LARGE SCALE GENOMIC DNA]</scope>
    <source>
        <strain evidence="4 5">UAMH 11012</strain>
    </source>
</reference>
<name>A0A1L7XPH1_9HELO</name>
<accession>A0A1L7XPH1</accession>
<evidence type="ECO:0000256" key="1">
    <source>
        <dbReference type="ARBA" id="ARBA00022737"/>
    </source>
</evidence>
<dbReference type="PANTHER" id="PTHR10039">
    <property type="entry name" value="AMELOGENIN"/>
    <property type="match status" value="1"/>
</dbReference>
<proteinExistence type="predicted"/>
<dbReference type="AlphaFoldDB" id="A0A1L7XPH1"/>
<feature type="domain" description="Nephrocystin 3-like N-terminal" evidence="2">
    <location>
        <begin position="361"/>
        <end position="540"/>
    </location>
</feature>
<dbReference type="InterPro" id="IPR056884">
    <property type="entry name" value="NPHP3-like_N"/>
</dbReference>
<organism evidence="4 5">
    <name type="scientific">Phialocephala subalpina</name>
    <dbReference type="NCBI Taxonomy" id="576137"/>
    <lineage>
        <taxon>Eukaryota</taxon>
        <taxon>Fungi</taxon>
        <taxon>Dikarya</taxon>
        <taxon>Ascomycota</taxon>
        <taxon>Pezizomycotina</taxon>
        <taxon>Leotiomycetes</taxon>
        <taxon>Helotiales</taxon>
        <taxon>Mollisiaceae</taxon>
        <taxon>Phialocephala</taxon>
        <taxon>Phialocephala fortinii species complex</taxon>
    </lineage>
</organism>
<keyword evidence="1" id="KW-0677">Repeat</keyword>
<evidence type="ECO:0000313" key="5">
    <source>
        <dbReference type="Proteomes" id="UP000184330"/>
    </source>
</evidence>
<dbReference type="InterPro" id="IPR027417">
    <property type="entry name" value="P-loop_NTPase"/>
</dbReference>
<dbReference type="SUPFAM" id="SSF52540">
    <property type="entry name" value="P-loop containing nucleoside triphosphate hydrolases"/>
    <property type="match status" value="1"/>
</dbReference>
<dbReference type="Proteomes" id="UP000184330">
    <property type="component" value="Unassembled WGS sequence"/>
</dbReference>